<dbReference type="SUPFAM" id="SSF55315">
    <property type="entry name" value="L30e-like"/>
    <property type="match status" value="1"/>
</dbReference>
<dbReference type="SMART" id="SM00967">
    <property type="entry name" value="SpoU_sub_bind"/>
    <property type="match status" value="1"/>
</dbReference>
<dbReference type="GO" id="GO:0032259">
    <property type="term" value="P:methylation"/>
    <property type="evidence" value="ECO:0007669"/>
    <property type="project" value="UniProtKB-KW"/>
</dbReference>
<dbReference type="Pfam" id="PF22435">
    <property type="entry name" value="MRM3-like_sub_bind"/>
    <property type="match status" value="1"/>
</dbReference>
<dbReference type="Pfam" id="PF00588">
    <property type="entry name" value="SpoU_methylase"/>
    <property type="match status" value="1"/>
</dbReference>
<evidence type="ECO:0000256" key="1">
    <source>
        <dbReference type="ARBA" id="ARBA00007228"/>
    </source>
</evidence>
<dbReference type="Gene3D" id="3.30.1330.30">
    <property type="match status" value="1"/>
</dbReference>
<dbReference type="CDD" id="cd18095">
    <property type="entry name" value="SpoU-like_rRNA-MTase"/>
    <property type="match status" value="1"/>
</dbReference>
<dbReference type="EMBL" id="JQBR01000001">
    <property type="protein sequence ID" value="KRN67732.1"/>
    <property type="molecule type" value="Genomic_DNA"/>
</dbReference>
<dbReference type="AlphaFoldDB" id="A0A0R2J0P3"/>
<protein>
    <submittedName>
        <fullName evidence="5">tRNA rRNA methyltransferase ysgA</fullName>
    </submittedName>
</protein>
<dbReference type="GO" id="GO:0005737">
    <property type="term" value="C:cytoplasm"/>
    <property type="evidence" value="ECO:0007669"/>
    <property type="project" value="UniProtKB-ARBA"/>
</dbReference>
<gene>
    <name evidence="5" type="ORF">IV80_GL000276</name>
</gene>
<dbReference type="PANTHER" id="PTHR43191">
    <property type="entry name" value="RRNA METHYLTRANSFERASE 3"/>
    <property type="match status" value="1"/>
</dbReference>
<keyword evidence="3 5" id="KW-0808">Transferase</keyword>
<dbReference type="SUPFAM" id="SSF75217">
    <property type="entry name" value="alpha/beta knot"/>
    <property type="match status" value="1"/>
</dbReference>
<dbReference type="InterPro" id="IPR029028">
    <property type="entry name" value="Alpha/beta_knot_MTases"/>
</dbReference>
<dbReference type="PATRIC" id="fig|319652.3.peg.279"/>
<feature type="domain" description="RNA 2-O ribose methyltransferase substrate binding" evidence="4">
    <location>
        <begin position="31"/>
        <end position="100"/>
    </location>
</feature>
<dbReference type="GO" id="GO:0006396">
    <property type="term" value="P:RNA processing"/>
    <property type="evidence" value="ECO:0007669"/>
    <property type="project" value="InterPro"/>
</dbReference>
<dbReference type="InterPro" id="IPR051259">
    <property type="entry name" value="rRNA_Methyltransferase"/>
</dbReference>
<comment type="similarity">
    <text evidence="1">Belongs to the class IV-like SAM-binding methyltransferase superfamily. RNA methyltransferase TrmH family.</text>
</comment>
<dbReference type="InterPro" id="IPR029064">
    <property type="entry name" value="Ribosomal_eL30-like_sf"/>
</dbReference>
<keyword evidence="2 5" id="KW-0489">Methyltransferase</keyword>
<evidence type="ECO:0000256" key="3">
    <source>
        <dbReference type="ARBA" id="ARBA00022679"/>
    </source>
</evidence>
<reference evidence="5 6" key="1">
    <citation type="journal article" date="2015" name="Genome Announc.">
        <title>Expanding the biotechnology potential of lactobacilli through comparative genomics of 213 strains and associated genera.</title>
        <authorList>
            <person name="Sun Z."/>
            <person name="Harris H.M."/>
            <person name="McCann A."/>
            <person name="Guo C."/>
            <person name="Argimon S."/>
            <person name="Zhang W."/>
            <person name="Yang X."/>
            <person name="Jeffery I.B."/>
            <person name="Cooney J.C."/>
            <person name="Kagawa T.F."/>
            <person name="Liu W."/>
            <person name="Song Y."/>
            <person name="Salvetti E."/>
            <person name="Wrobel A."/>
            <person name="Rasinkangas P."/>
            <person name="Parkhill J."/>
            <person name="Rea M.C."/>
            <person name="O'Sullivan O."/>
            <person name="Ritari J."/>
            <person name="Douillard F.P."/>
            <person name="Paul Ross R."/>
            <person name="Yang R."/>
            <person name="Briner A.E."/>
            <person name="Felis G.E."/>
            <person name="de Vos W.M."/>
            <person name="Barrangou R."/>
            <person name="Klaenhammer T.R."/>
            <person name="Caufield P.W."/>
            <person name="Cui Y."/>
            <person name="Zhang H."/>
            <person name="O'Toole P.W."/>
        </authorList>
    </citation>
    <scope>NUCLEOTIDE SEQUENCE [LARGE SCALE GENOMIC DNA]</scope>
    <source>
        <strain evidence="5 6">DSM 17757</strain>
    </source>
</reference>
<dbReference type="OrthoDB" id="9785673at2"/>
<proteinExistence type="inferred from homology"/>
<dbReference type="Gene3D" id="3.40.1280.10">
    <property type="match status" value="1"/>
</dbReference>
<dbReference type="InterPro" id="IPR029026">
    <property type="entry name" value="tRNA_m1G_MTases_N"/>
</dbReference>
<accession>A0A0R2J0P3</accession>
<dbReference type="InterPro" id="IPR013123">
    <property type="entry name" value="SpoU_subst-bd"/>
</dbReference>
<organism evidence="5 6">
    <name type="scientific">Pediococcus cellicola</name>
    <dbReference type="NCBI Taxonomy" id="319652"/>
    <lineage>
        <taxon>Bacteria</taxon>
        <taxon>Bacillati</taxon>
        <taxon>Bacillota</taxon>
        <taxon>Bacilli</taxon>
        <taxon>Lactobacillales</taxon>
        <taxon>Lactobacillaceae</taxon>
        <taxon>Pediococcus</taxon>
    </lineage>
</organism>
<name>A0A0R2J0P3_9LACO</name>
<dbReference type="PANTHER" id="PTHR43191:SF2">
    <property type="entry name" value="RRNA METHYLTRANSFERASE 3, MITOCHONDRIAL"/>
    <property type="match status" value="1"/>
</dbReference>
<evidence type="ECO:0000256" key="2">
    <source>
        <dbReference type="ARBA" id="ARBA00022603"/>
    </source>
</evidence>
<dbReference type="InterPro" id="IPR053888">
    <property type="entry name" value="MRM3-like_sub_bind"/>
</dbReference>
<dbReference type="RefSeq" id="WP_057748379.1">
    <property type="nucleotide sequence ID" value="NZ_BJVH01000001.1"/>
</dbReference>
<dbReference type="GO" id="GO:0003723">
    <property type="term" value="F:RNA binding"/>
    <property type="evidence" value="ECO:0007669"/>
    <property type="project" value="InterPro"/>
</dbReference>
<comment type="caution">
    <text evidence="5">The sequence shown here is derived from an EMBL/GenBank/DDBJ whole genome shotgun (WGS) entry which is preliminary data.</text>
</comment>
<evidence type="ECO:0000313" key="5">
    <source>
        <dbReference type="EMBL" id="KRN67732.1"/>
    </source>
</evidence>
<dbReference type="STRING" id="319652.IV80_GL000276"/>
<dbReference type="Proteomes" id="UP000051568">
    <property type="component" value="Unassembled WGS sequence"/>
</dbReference>
<evidence type="ECO:0000259" key="4">
    <source>
        <dbReference type="SMART" id="SM00967"/>
    </source>
</evidence>
<sequence length="258" mass="28577">METILSTQNSRVKEWEKLKTKKGRRKTGLYLLEGRHLVSEALQSTAKIDYVVSTQEELDAVTFEVPTTNLVVISQKIAERLSDTVTTQGIFAIVQIPNQQRQIEKPVDQITGSWLFLDNIQDPGNIGTMVRTADAAGFVGVVFGKGTADIFNPKVQRAMQGSQFHIRLILGDLTTWAQSFQKAQIPVYGTELNPEAKSYQDIKRTQNFALIMGNEGNGMSEELLKLTTSNLYIPIKGQAESLNVAVAAGILMFSLKDI</sequence>
<dbReference type="GO" id="GO:0008173">
    <property type="term" value="F:RNA methyltransferase activity"/>
    <property type="evidence" value="ECO:0007669"/>
    <property type="project" value="InterPro"/>
</dbReference>
<keyword evidence="6" id="KW-1185">Reference proteome</keyword>
<evidence type="ECO:0000313" key="6">
    <source>
        <dbReference type="Proteomes" id="UP000051568"/>
    </source>
</evidence>
<dbReference type="InterPro" id="IPR001537">
    <property type="entry name" value="SpoU_MeTrfase"/>
</dbReference>